<evidence type="ECO:0000313" key="9">
    <source>
        <dbReference type="EMBL" id="KAE9193899.1"/>
    </source>
</evidence>
<dbReference type="EMBL" id="QXFZ01002035">
    <property type="protein sequence ID" value="KAE9081611.1"/>
    <property type="molecule type" value="Genomic_DNA"/>
</dbReference>
<evidence type="ECO:0000313" key="5">
    <source>
        <dbReference type="EMBL" id="KAE9081611.1"/>
    </source>
</evidence>
<dbReference type="Proteomes" id="UP000440367">
    <property type="component" value="Unassembled WGS sequence"/>
</dbReference>
<dbReference type="Proteomes" id="UP000440732">
    <property type="component" value="Unassembled WGS sequence"/>
</dbReference>
<sequence length="65" mass="6800">MSPWAFCAVCGNPACLSALSLLTTSLAPDDQLLGGRCFAASQAHENGPRLLYREADLHARLGAAV</sequence>
<dbReference type="EMBL" id="QXGF01002078">
    <property type="protein sequence ID" value="KAE8926256.1"/>
    <property type="molecule type" value="Genomic_DNA"/>
</dbReference>
<organism evidence="5 17">
    <name type="scientific">Phytophthora fragariae</name>
    <dbReference type="NCBI Taxonomy" id="53985"/>
    <lineage>
        <taxon>Eukaryota</taxon>
        <taxon>Sar</taxon>
        <taxon>Stramenopiles</taxon>
        <taxon>Oomycota</taxon>
        <taxon>Peronosporomycetes</taxon>
        <taxon>Peronosporales</taxon>
        <taxon>Peronosporaceae</taxon>
        <taxon>Phytophthora</taxon>
    </lineage>
</organism>
<accession>A0A6A3QSF1</accession>
<protein>
    <recommendedName>
        <fullName evidence="22">CENP-V/GFA domain-containing protein</fullName>
    </recommendedName>
</protein>
<evidence type="ECO:0000313" key="18">
    <source>
        <dbReference type="Proteomes" id="UP000460718"/>
    </source>
</evidence>
<gene>
    <name evidence="10" type="ORF">PF001_g22412</name>
    <name evidence="9" type="ORF">PF002_g23766</name>
    <name evidence="8" type="ORF">PF004_g21527</name>
    <name evidence="7" type="ORF">PF005_g22740</name>
    <name evidence="6" type="ORF">PF006_g22462</name>
    <name evidence="5" type="ORF">PF007_g22597</name>
    <name evidence="11" type="ORF">PF008_g22185</name>
    <name evidence="2" type="ORF">PF009_g23552</name>
    <name evidence="4" type="ORF">PF010_g22134</name>
    <name evidence="3" type="ORF">PF011_g21400</name>
</gene>
<evidence type="ECO:0000313" key="13">
    <source>
        <dbReference type="Proteomes" id="UP000433483"/>
    </source>
</evidence>
<dbReference type="Proteomes" id="UP000486351">
    <property type="component" value="Unassembled WGS sequence"/>
</dbReference>
<evidence type="ECO:0008006" key="22">
    <source>
        <dbReference type="Google" id="ProtNLM"/>
    </source>
</evidence>
<evidence type="ECO:0000313" key="21">
    <source>
        <dbReference type="Proteomes" id="UP000488956"/>
    </source>
</evidence>
<evidence type="ECO:0000313" key="8">
    <source>
        <dbReference type="EMBL" id="KAE9191716.1"/>
    </source>
</evidence>
<dbReference type="EMBL" id="QXGC01002043">
    <property type="protein sequence ID" value="KAE9191716.1"/>
    <property type="molecule type" value="Genomic_DNA"/>
</dbReference>
<dbReference type="EMBL" id="QXFY01002071">
    <property type="protein sequence ID" value="KAE9303607.1"/>
    <property type="molecule type" value="Genomic_DNA"/>
</dbReference>
<evidence type="ECO:0000313" key="11">
    <source>
        <dbReference type="EMBL" id="KAE9303607.1"/>
    </source>
</evidence>
<evidence type="ECO:0000313" key="20">
    <source>
        <dbReference type="Proteomes" id="UP000486351"/>
    </source>
</evidence>
<feature type="chain" id="PRO_5036165742" description="CENP-V/GFA domain-containing protein" evidence="1">
    <location>
        <begin position="19"/>
        <end position="65"/>
    </location>
</feature>
<proteinExistence type="predicted"/>
<keyword evidence="1" id="KW-0732">Signal</keyword>
<keyword evidence="13" id="KW-1185">Reference proteome</keyword>
<dbReference type="EMBL" id="QXFX01002072">
    <property type="protein sequence ID" value="KAE9081080.1"/>
    <property type="molecule type" value="Genomic_DNA"/>
</dbReference>
<evidence type="ECO:0000313" key="3">
    <source>
        <dbReference type="EMBL" id="KAE8982957.1"/>
    </source>
</evidence>
<feature type="signal peptide" evidence="1">
    <location>
        <begin position="1"/>
        <end position="18"/>
    </location>
</feature>
<dbReference type="Proteomes" id="UP000437068">
    <property type="component" value="Unassembled WGS sequence"/>
</dbReference>
<evidence type="ECO:0000313" key="16">
    <source>
        <dbReference type="Proteomes" id="UP000440732"/>
    </source>
</evidence>
<dbReference type="EMBL" id="QXGB01002078">
    <property type="protein sequence ID" value="KAE9181827.1"/>
    <property type="molecule type" value="Genomic_DNA"/>
</dbReference>
<dbReference type="EMBL" id="QXGA01002184">
    <property type="protein sequence ID" value="KAE9102342.1"/>
    <property type="molecule type" value="Genomic_DNA"/>
</dbReference>
<dbReference type="EMBL" id="QXFW01002025">
    <property type="protein sequence ID" value="KAE8982957.1"/>
    <property type="molecule type" value="Genomic_DNA"/>
</dbReference>
<dbReference type="Proteomes" id="UP000433483">
    <property type="component" value="Unassembled WGS sequence"/>
</dbReference>
<dbReference type="Proteomes" id="UP000429523">
    <property type="component" value="Unassembled WGS sequence"/>
</dbReference>
<dbReference type="Proteomes" id="UP000488956">
    <property type="component" value="Unassembled WGS sequence"/>
</dbReference>
<dbReference type="Proteomes" id="UP000441208">
    <property type="component" value="Unassembled WGS sequence"/>
</dbReference>
<reference evidence="12 13" key="1">
    <citation type="submission" date="2018-08" db="EMBL/GenBank/DDBJ databases">
        <title>Genomic investigation of the strawberry pathogen Phytophthora fragariae indicates pathogenicity is determined by transcriptional variation in three key races.</title>
        <authorList>
            <person name="Adams T.M."/>
            <person name="Armitage A.D."/>
            <person name="Sobczyk M.K."/>
            <person name="Bates H.J."/>
            <person name="Dunwell J.M."/>
            <person name="Nellist C.F."/>
            <person name="Harrison R.J."/>
        </authorList>
    </citation>
    <scope>NUCLEOTIDE SEQUENCE [LARGE SCALE GENOMIC DNA]</scope>
    <source>
        <strain evidence="10 14">A4</strain>
        <strain evidence="9 15">BC-1</strain>
        <strain evidence="8 19">BC-23</strain>
        <strain evidence="7 13">NOV-27</strain>
        <strain evidence="6 16">NOV-5</strain>
        <strain evidence="5 17">NOV-71</strain>
        <strain evidence="11 20">NOV-77</strain>
        <strain evidence="2 12">NOV-9</strain>
        <strain evidence="4 21">ONT-3</strain>
        <strain evidence="3 18">SCRP245</strain>
    </source>
</reference>
<evidence type="ECO:0000313" key="12">
    <source>
        <dbReference type="Proteomes" id="UP000429523"/>
    </source>
</evidence>
<evidence type="ECO:0000313" key="2">
    <source>
        <dbReference type="EMBL" id="KAE8926256.1"/>
    </source>
</evidence>
<dbReference type="EMBL" id="QXGE01002157">
    <property type="protein sequence ID" value="KAE9284386.1"/>
    <property type="molecule type" value="Genomic_DNA"/>
</dbReference>
<evidence type="ECO:0000313" key="7">
    <source>
        <dbReference type="EMBL" id="KAE9181827.1"/>
    </source>
</evidence>
<name>A0A6A3QSF1_9STRA</name>
<dbReference type="EMBL" id="QXGD01002084">
    <property type="protein sequence ID" value="KAE9193899.1"/>
    <property type="molecule type" value="Genomic_DNA"/>
</dbReference>
<evidence type="ECO:0000313" key="19">
    <source>
        <dbReference type="Proteomes" id="UP000476176"/>
    </source>
</evidence>
<evidence type="ECO:0000313" key="15">
    <source>
        <dbReference type="Proteomes" id="UP000440367"/>
    </source>
</evidence>
<evidence type="ECO:0000313" key="10">
    <source>
        <dbReference type="EMBL" id="KAE9284386.1"/>
    </source>
</evidence>
<evidence type="ECO:0000313" key="14">
    <source>
        <dbReference type="Proteomes" id="UP000437068"/>
    </source>
</evidence>
<evidence type="ECO:0000256" key="1">
    <source>
        <dbReference type="SAM" id="SignalP"/>
    </source>
</evidence>
<evidence type="ECO:0000313" key="6">
    <source>
        <dbReference type="EMBL" id="KAE9102342.1"/>
    </source>
</evidence>
<evidence type="ECO:0000313" key="17">
    <source>
        <dbReference type="Proteomes" id="UP000441208"/>
    </source>
</evidence>
<evidence type="ECO:0000313" key="4">
    <source>
        <dbReference type="EMBL" id="KAE9081080.1"/>
    </source>
</evidence>
<dbReference type="Proteomes" id="UP000460718">
    <property type="component" value="Unassembled WGS sequence"/>
</dbReference>
<dbReference type="AlphaFoldDB" id="A0A6A3QSF1"/>
<dbReference type="Proteomes" id="UP000476176">
    <property type="component" value="Unassembled WGS sequence"/>
</dbReference>
<comment type="caution">
    <text evidence="5">The sequence shown here is derived from an EMBL/GenBank/DDBJ whole genome shotgun (WGS) entry which is preliminary data.</text>
</comment>